<organism evidence="2 3">
    <name type="scientific">Halovibrio variabilis</name>
    <dbReference type="NCBI Taxonomy" id="31910"/>
    <lineage>
        <taxon>Bacteria</taxon>
        <taxon>Pseudomonadati</taxon>
        <taxon>Pseudomonadota</taxon>
        <taxon>Gammaproteobacteria</taxon>
        <taxon>Oceanospirillales</taxon>
        <taxon>Halomonadaceae</taxon>
        <taxon>Halovibrio</taxon>
    </lineage>
</organism>
<dbReference type="PANTHER" id="PTHR12956">
    <property type="entry name" value="ALKALINE CERAMIDASE-RELATED"/>
    <property type="match status" value="1"/>
</dbReference>
<dbReference type="EMBL" id="BJXV01000032">
    <property type="protein sequence ID" value="GEN29686.1"/>
    <property type="molecule type" value="Genomic_DNA"/>
</dbReference>
<dbReference type="PANTHER" id="PTHR12956:SF17">
    <property type="entry name" value="OS01G0749100 PROTEIN"/>
    <property type="match status" value="1"/>
</dbReference>
<dbReference type="Pfam" id="PF04765">
    <property type="entry name" value="TOD1_MUCI70"/>
    <property type="match status" value="1"/>
</dbReference>
<protein>
    <recommendedName>
        <fullName evidence="1">TOD1/MUCI70 glycosyltransferase-like domain-containing protein</fullName>
    </recommendedName>
</protein>
<evidence type="ECO:0000313" key="2">
    <source>
        <dbReference type="EMBL" id="GEN29686.1"/>
    </source>
</evidence>
<dbReference type="AlphaFoldDB" id="A0A511USW0"/>
<dbReference type="Proteomes" id="UP000321303">
    <property type="component" value="Unassembled WGS sequence"/>
</dbReference>
<dbReference type="RefSeq" id="WP_170243542.1">
    <property type="nucleotide sequence ID" value="NZ_BJXV01000032.1"/>
</dbReference>
<name>A0A511USW0_9GAMM</name>
<dbReference type="InterPro" id="IPR006852">
    <property type="entry name" value="TOD1_MUCI70"/>
</dbReference>
<accession>A0A511USW0</accession>
<reference evidence="2 3" key="1">
    <citation type="submission" date="2019-07" db="EMBL/GenBank/DDBJ databases">
        <title>Whole genome shotgun sequence of Halomonas variabilis NBRC 102410.</title>
        <authorList>
            <person name="Hosoyama A."/>
            <person name="Uohara A."/>
            <person name="Ohji S."/>
            <person name="Ichikawa N."/>
        </authorList>
    </citation>
    <scope>NUCLEOTIDE SEQUENCE [LARGE SCALE GENOMIC DNA]</scope>
    <source>
        <strain evidence="2 3">NBRC 102410</strain>
    </source>
</reference>
<evidence type="ECO:0000259" key="1">
    <source>
        <dbReference type="Pfam" id="PF04765"/>
    </source>
</evidence>
<dbReference type="InterPro" id="IPR048354">
    <property type="entry name" value="TOD1_MUCI70_glycTrfase_dom"/>
</dbReference>
<comment type="caution">
    <text evidence="2">The sequence shown here is derived from an EMBL/GenBank/DDBJ whole genome shotgun (WGS) entry which is preliminary data.</text>
</comment>
<evidence type="ECO:0000313" key="3">
    <source>
        <dbReference type="Proteomes" id="UP000321303"/>
    </source>
</evidence>
<proteinExistence type="predicted"/>
<sequence length="258" mass="30894">MNHKTKDNKNRFVVYTALFGDYDNLIDPSKNFKYCDFVCFTDQKNLRSNIWEIRLVEECDLPPNMMNRRYKFFPYLYLSEYEYSLYIDSNIKVKRSPYNFPDKYLVDHSVAIPKHFARTCIYEEAKVVIDFGKALESEVEMQLSSYEERGYPKDNGLLENNIILRRHNTKEVIELMQAWWEQIELFTARDQLSLKYVSWVLDVDINCKIPSARGNSFFTLKPHKQQSNRSTANNFKLFFHYNFPLIYSFLSKIKMSIF</sequence>
<gene>
    <name evidence="2" type="ORF">HVA01_33320</name>
</gene>
<keyword evidence="3" id="KW-1185">Reference proteome</keyword>
<feature type="domain" description="TOD1/MUCI70 glycosyltransferase-like" evidence="1">
    <location>
        <begin position="8"/>
        <end position="207"/>
    </location>
</feature>